<accession>A0A143BNR7</accession>
<name>A0A143BNR7_9BACT</name>
<evidence type="ECO:0000313" key="2">
    <source>
        <dbReference type="EMBL" id="AMW06150.1"/>
    </source>
</evidence>
<dbReference type="InterPro" id="IPR036291">
    <property type="entry name" value="NAD(P)-bd_dom_sf"/>
</dbReference>
<feature type="domain" description="NAD-dependent epimerase/dehydratase" evidence="1">
    <location>
        <begin position="4"/>
        <end position="220"/>
    </location>
</feature>
<dbReference type="PANTHER" id="PTHR43245:SF13">
    <property type="entry name" value="UDP-D-APIOSE_UDP-D-XYLOSE SYNTHASE 2"/>
    <property type="match status" value="1"/>
</dbReference>
<dbReference type="AlphaFoldDB" id="A0A143BNR7"/>
<dbReference type="Pfam" id="PF01370">
    <property type="entry name" value="Epimerase"/>
    <property type="match status" value="1"/>
</dbReference>
<dbReference type="InterPro" id="IPR050177">
    <property type="entry name" value="Lipid_A_modif_metabolic_enz"/>
</dbReference>
<reference evidence="2 3" key="2">
    <citation type="journal article" date="2016" name="Environ. Microbiol. Rep.">
        <title>Metagenomic evidence for the presence of phototrophic Gemmatimonadetes bacteria in diverse environments.</title>
        <authorList>
            <person name="Zeng Y."/>
            <person name="Baumbach J."/>
            <person name="Barbosa E.G."/>
            <person name="Azevedo V."/>
            <person name="Zhang C."/>
            <person name="Koblizek M."/>
        </authorList>
    </citation>
    <scope>NUCLEOTIDE SEQUENCE [LARGE SCALE GENOMIC DNA]</scope>
    <source>
        <strain evidence="2 3">AP64</strain>
    </source>
</reference>
<sequence length="334" mass="37004">MARVLVIGGTQLIGRALVDQLLERADEVVLMHRGDHTPFGDRVRSLRCDRNDVEAVKKALSGERFDVVYDNVYDWQRGTTPEQVLAAARATAPGLARYVFTSSVAVYPIGGVYTEDSPLVTEHHPDVYAAQKANTERALFALAKNDGLPVTTLRPAFIYGPHNAFDREAFFFDRLRDQRPIIIPDDGQATMQWVSAHDVARAAILAATHEVAVGQAYNLGNFPPISQLEFVRHLARAAGCRLQVAFVPRARIQQMGGSLMQPPNYFGVYLDIPAITANATRVTEQLGLTLTPLEEGMRETYAWHVQQPRVPRDYAWEDALLASDGLEVVELPTA</sequence>
<evidence type="ECO:0000259" key="1">
    <source>
        <dbReference type="Pfam" id="PF01370"/>
    </source>
</evidence>
<proteinExistence type="predicted"/>
<dbReference type="SUPFAM" id="SSF51735">
    <property type="entry name" value="NAD(P)-binding Rossmann-fold domains"/>
    <property type="match status" value="1"/>
</dbReference>
<evidence type="ECO:0000313" key="3">
    <source>
        <dbReference type="Proteomes" id="UP000076404"/>
    </source>
</evidence>
<dbReference type="STRING" id="1379270.GEMMAAP_17875"/>
<reference evidence="2 3" key="1">
    <citation type="journal article" date="2014" name="Proc. Natl. Acad. Sci. U.S.A.">
        <title>Functional type 2 photosynthetic reaction centers found in the rare bacterial phylum Gemmatimonadetes.</title>
        <authorList>
            <person name="Zeng Y."/>
            <person name="Feng F."/>
            <person name="Medova H."/>
            <person name="Dean J."/>
            <person name="Koblizek M."/>
        </authorList>
    </citation>
    <scope>NUCLEOTIDE SEQUENCE [LARGE SCALE GENOMIC DNA]</scope>
    <source>
        <strain evidence="2 3">AP64</strain>
    </source>
</reference>
<dbReference type="KEGG" id="gph:GEMMAAP_17875"/>
<gene>
    <name evidence="2" type="ORF">GEMMAAP_17875</name>
</gene>
<organism evidence="2 3">
    <name type="scientific">Gemmatimonas phototrophica</name>
    <dbReference type="NCBI Taxonomy" id="1379270"/>
    <lineage>
        <taxon>Bacteria</taxon>
        <taxon>Pseudomonadati</taxon>
        <taxon>Gemmatimonadota</taxon>
        <taxon>Gemmatimonadia</taxon>
        <taxon>Gemmatimonadales</taxon>
        <taxon>Gemmatimonadaceae</taxon>
        <taxon>Gemmatimonas</taxon>
    </lineage>
</organism>
<dbReference type="RefSeq" id="WP_043579302.1">
    <property type="nucleotide sequence ID" value="NZ_CP011454.1"/>
</dbReference>
<dbReference type="OrthoDB" id="9809586at2"/>
<dbReference type="InterPro" id="IPR001509">
    <property type="entry name" value="Epimerase_deHydtase"/>
</dbReference>
<dbReference type="EMBL" id="CP011454">
    <property type="protein sequence ID" value="AMW06150.1"/>
    <property type="molecule type" value="Genomic_DNA"/>
</dbReference>
<dbReference type="Gene3D" id="3.40.50.720">
    <property type="entry name" value="NAD(P)-binding Rossmann-like Domain"/>
    <property type="match status" value="1"/>
</dbReference>
<dbReference type="Proteomes" id="UP000076404">
    <property type="component" value="Chromosome"/>
</dbReference>
<keyword evidence="3" id="KW-1185">Reference proteome</keyword>
<protein>
    <recommendedName>
        <fullName evidence="1">NAD-dependent epimerase/dehydratase domain-containing protein</fullName>
    </recommendedName>
</protein>
<dbReference type="eggNOG" id="COG0451">
    <property type="taxonomic scope" value="Bacteria"/>
</dbReference>
<dbReference type="PANTHER" id="PTHR43245">
    <property type="entry name" value="BIFUNCTIONAL POLYMYXIN RESISTANCE PROTEIN ARNA"/>
    <property type="match status" value="1"/>
</dbReference>